<keyword evidence="4 8" id="KW-0378">Hydrolase</keyword>
<gene>
    <name evidence="8" type="primary">bepA_39</name>
    <name evidence="8" type="ORF">GALL_179160</name>
</gene>
<dbReference type="EMBL" id="MLJW01000099">
    <property type="protein sequence ID" value="OIR00095.1"/>
    <property type="molecule type" value="Genomic_DNA"/>
</dbReference>
<feature type="domain" description="Peptidase M48" evidence="7">
    <location>
        <begin position="72"/>
        <end position="260"/>
    </location>
</feature>
<dbReference type="Gene3D" id="3.30.2010.10">
    <property type="entry name" value="Metalloproteases ('zincins'), catalytic domain"/>
    <property type="match status" value="1"/>
</dbReference>
<dbReference type="PANTHER" id="PTHR22726:SF1">
    <property type="entry name" value="METALLOENDOPEPTIDASE OMA1, MITOCHONDRIAL"/>
    <property type="match status" value="1"/>
</dbReference>
<keyword evidence="3" id="KW-0479">Metal-binding</keyword>
<protein>
    <submittedName>
        <fullName evidence="8">Beta-barrel assembly-enhancing protease</fullName>
        <ecNumber evidence="8">3.4.-.-</ecNumber>
    </submittedName>
</protein>
<evidence type="ECO:0000313" key="8">
    <source>
        <dbReference type="EMBL" id="OIR00095.1"/>
    </source>
</evidence>
<comment type="caution">
    <text evidence="8">The sequence shown here is derived from an EMBL/GenBank/DDBJ whole genome shotgun (WGS) entry which is preliminary data.</text>
</comment>
<dbReference type="InterPro" id="IPR051156">
    <property type="entry name" value="Mito/Outer_Membr_Metalloprot"/>
</dbReference>
<evidence type="ECO:0000256" key="3">
    <source>
        <dbReference type="ARBA" id="ARBA00022723"/>
    </source>
</evidence>
<accession>A0A1J5RVX3</accession>
<evidence type="ECO:0000256" key="1">
    <source>
        <dbReference type="ARBA" id="ARBA00001947"/>
    </source>
</evidence>
<dbReference type="Pfam" id="PF01435">
    <property type="entry name" value="Peptidase_M48"/>
    <property type="match status" value="1"/>
</dbReference>
<evidence type="ECO:0000256" key="5">
    <source>
        <dbReference type="ARBA" id="ARBA00022833"/>
    </source>
</evidence>
<dbReference type="EC" id="3.4.-.-" evidence="8"/>
<evidence type="ECO:0000256" key="6">
    <source>
        <dbReference type="ARBA" id="ARBA00023049"/>
    </source>
</evidence>
<reference evidence="8" key="1">
    <citation type="submission" date="2016-10" db="EMBL/GenBank/DDBJ databases">
        <title>Sequence of Gallionella enrichment culture.</title>
        <authorList>
            <person name="Poehlein A."/>
            <person name="Muehling M."/>
            <person name="Daniel R."/>
        </authorList>
    </citation>
    <scope>NUCLEOTIDE SEQUENCE</scope>
</reference>
<sequence length="277" mass="30285">MRKYYAPLLIAITLHVSGCATTTQDSVSGVKRTQLLLLPSSQVVSMSSASYLQTLKEAEQKKTLNTNTVELERVRSISNRLIAQVGVFRPDAKQWKWEVNVDKNDQVNAYCMPGGKIMVFTGLIDKLHATDDELGAVIGHEIAHALREHGRERMSSALIQQIGLAGIAAYLSTSTNTTTANAGMQAATMGTTLFFALPNSREQESEADKIGLELSARAGFNPEAAITLWQKMSAQGSSKPPEFLSTHPSNENRIAELRALVPKVRPLYDAAKTKTRK</sequence>
<dbReference type="AlphaFoldDB" id="A0A1J5RVX3"/>
<evidence type="ECO:0000259" key="7">
    <source>
        <dbReference type="Pfam" id="PF01435"/>
    </source>
</evidence>
<dbReference type="GO" id="GO:0051603">
    <property type="term" value="P:proteolysis involved in protein catabolic process"/>
    <property type="evidence" value="ECO:0007669"/>
    <property type="project" value="TreeGrafter"/>
</dbReference>
<evidence type="ECO:0000256" key="4">
    <source>
        <dbReference type="ARBA" id="ARBA00022801"/>
    </source>
</evidence>
<dbReference type="InterPro" id="IPR001915">
    <property type="entry name" value="Peptidase_M48"/>
</dbReference>
<dbReference type="GO" id="GO:0016020">
    <property type="term" value="C:membrane"/>
    <property type="evidence" value="ECO:0007669"/>
    <property type="project" value="TreeGrafter"/>
</dbReference>
<evidence type="ECO:0000256" key="2">
    <source>
        <dbReference type="ARBA" id="ARBA00022670"/>
    </source>
</evidence>
<proteinExistence type="predicted"/>
<comment type="cofactor">
    <cofactor evidence="1">
        <name>Zn(2+)</name>
        <dbReference type="ChEBI" id="CHEBI:29105"/>
    </cofactor>
</comment>
<organism evidence="8">
    <name type="scientific">mine drainage metagenome</name>
    <dbReference type="NCBI Taxonomy" id="410659"/>
    <lineage>
        <taxon>unclassified sequences</taxon>
        <taxon>metagenomes</taxon>
        <taxon>ecological metagenomes</taxon>
    </lineage>
</organism>
<dbReference type="GO" id="GO:0046872">
    <property type="term" value="F:metal ion binding"/>
    <property type="evidence" value="ECO:0007669"/>
    <property type="project" value="UniProtKB-KW"/>
</dbReference>
<dbReference type="GO" id="GO:0004222">
    <property type="term" value="F:metalloendopeptidase activity"/>
    <property type="evidence" value="ECO:0007669"/>
    <property type="project" value="InterPro"/>
</dbReference>
<keyword evidence="6" id="KW-0482">Metalloprotease</keyword>
<dbReference type="PANTHER" id="PTHR22726">
    <property type="entry name" value="METALLOENDOPEPTIDASE OMA1"/>
    <property type="match status" value="1"/>
</dbReference>
<name>A0A1J5RVX3_9ZZZZ</name>
<keyword evidence="5" id="KW-0862">Zinc</keyword>
<keyword evidence="2 8" id="KW-0645">Protease</keyword>
<dbReference type="CDD" id="cd07331">
    <property type="entry name" value="M48C_Oma1_like"/>
    <property type="match status" value="1"/>
</dbReference>